<organism evidence="3 4">
    <name type="scientific">Owenia fusiformis</name>
    <name type="common">Polychaete worm</name>
    <dbReference type="NCBI Taxonomy" id="6347"/>
    <lineage>
        <taxon>Eukaryota</taxon>
        <taxon>Metazoa</taxon>
        <taxon>Spiralia</taxon>
        <taxon>Lophotrochozoa</taxon>
        <taxon>Annelida</taxon>
        <taxon>Polychaeta</taxon>
        <taxon>Sedentaria</taxon>
        <taxon>Canalipalpata</taxon>
        <taxon>Sabellida</taxon>
        <taxon>Oweniida</taxon>
        <taxon>Oweniidae</taxon>
        <taxon>Owenia</taxon>
    </lineage>
</organism>
<proteinExistence type="predicted"/>
<dbReference type="Proteomes" id="UP000749559">
    <property type="component" value="Unassembled WGS sequence"/>
</dbReference>
<dbReference type="InterPro" id="IPR052636">
    <property type="entry name" value="UDP-D-xylose:L-fucose_XylT"/>
</dbReference>
<dbReference type="AlphaFoldDB" id="A0A8S4MXB3"/>
<feature type="transmembrane region" description="Helical" evidence="1">
    <location>
        <begin position="344"/>
        <end position="366"/>
    </location>
</feature>
<evidence type="ECO:0000256" key="1">
    <source>
        <dbReference type="SAM" id="Phobius"/>
    </source>
</evidence>
<sequence>MRKEWIFLILMGCIISIVILFHLSKYSTTIQHHWRAHIPRRTNTAMASNMSIANNLQPQAPHNIDFIQRNKELIDKISKNSRHNIPRNNKLIDKISKTLISNITRNKELIDKISKTSRHNIPRNNKLIDKISNTLISNITRNKELIDKISKTLISNITRNNEFIYKISKTSIRNITRNNKLIDKISKTLIHNIMGNNELIDKLIKTSRRNIPRNDERDITNNQLPMTYNDSRVKISQQRNSLPPELVEVKARAQMIANNKVVVAITMVNMGYLSLTYSWLCNTVNMNVHDNVLIVATDRRTYEKLQQDWPNVASVLYPLNEDQGSNLNYNALNYVKYMLNRSNLLLALLGFNIPLLLFEVDAVWFASPFPLIHSLSYYDLVGAKIATTEQMAGGFLFMQPTRDTLNVFTTVSNELQIYLDRYKFYKGDRQLPYEINEQTLLNGNLKYENGRPRLNYKILDLSIVADGQWYKKRGKQSIPLVLNNNWIIGKEAKIKRAKKFHHWFIDDNNNCDWEEVQNIMKLGKNFH</sequence>
<dbReference type="EMBL" id="CAIIXF020000001">
    <property type="protein sequence ID" value="CAH1773476.1"/>
    <property type="molecule type" value="Genomic_DNA"/>
</dbReference>
<dbReference type="GO" id="GO:0005794">
    <property type="term" value="C:Golgi apparatus"/>
    <property type="evidence" value="ECO:0007669"/>
    <property type="project" value="TreeGrafter"/>
</dbReference>
<dbReference type="Pfam" id="PF03407">
    <property type="entry name" value="Nucleotid_trans"/>
    <property type="match status" value="1"/>
</dbReference>
<protein>
    <recommendedName>
        <fullName evidence="2">Nucleotide-diphospho-sugar transferase domain-containing protein</fullName>
    </recommendedName>
</protein>
<keyword evidence="4" id="KW-1185">Reference proteome</keyword>
<feature type="transmembrane region" description="Helical" evidence="1">
    <location>
        <begin position="6"/>
        <end position="23"/>
    </location>
</feature>
<dbReference type="InterPro" id="IPR005069">
    <property type="entry name" value="Nucl-diP-sugar_transferase"/>
</dbReference>
<reference evidence="3" key="1">
    <citation type="submission" date="2022-03" db="EMBL/GenBank/DDBJ databases">
        <authorList>
            <person name="Martin C."/>
        </authorList>
    </citation>
    <scope>NUCLEOTIDE SEQUENCE</scope>
</reference>
<dbReference type="GO" id="GO:0016757">
    <property type="term" value="F:glycosyltransferase activity"/>
    <property type="evidence" value="ECO:0007669"/>
    <property type="project" value="TreeGrafter"/>
</dbReference>
<dbReference type="PANTHER" id="PTHR47032">
    <property type="entry name" value="UDP-D-XYLOSE:L-FUCOSE ALPHA-1,3-D-XYLOSYLTRANSFERASE-RELATED"/>
    <property type="match status" value="1"/>
</dbReference>
<evidence type="ECO:0000313" key="4">
    <source>
        <dbReference type="Proteomes" id="UP000749559"/>
    </source>
</evidence>
<dbReference type="PANTHER" id="PTHR47032:SF1">
    <property type="entry name" value="UDP-D-XYLOSE:L-FUCOSE ALPHA-1,3-D-XYLOSYLTRANSFERASE-RELATED"/>
    <property type="match status" value="1"/>
</dbReference>
<keyword evidence="1" id="KW-0472">Membrane</keyword>
<keyword evidence="1" id="KW-1133">Transmembrane helix</keyword>
<accession>A0A8S4MXB3</accession>
<comment type="caution">
    <text evidence="3">The sequence shown here is derived from an EMBL/GenBank/DDBJ whole genome shotgun (WGS) entry which is preliminary data.</text>
</comment>
<name>A0A8S4MXB3_OWEFU</name>
<feature type="domain" description="Nucleotide-diphospho-sugar transferase" evidence="2">
    <location>
        <begin position="288"/>
        <end position="496"/>
    </location>
</feature>
<keyword evidence="1" id="KW-0812">Transmembrane</keyword>
<evidence type="ECO:0000259" key="2">
    <source>
        <dbReference type="Pfam" id="PF03407"/>
    </source>
</evidence>
<evidence type="ECO:0000313" key="3">
    <source>
        <dbReference type="EMBL" id="CAH1773476.1"/>
    </source>
</evidence>
<gene>
    <name evidence="3" type="ORF">OFUS_LOCUS1070</name>
</gene>
<dbReference type="OrthoDB" id="1712432at2759"/>